<evidence type="ECO:0000313" key="1">
    <source>
        <dbReference type="EMBL" id="SDS21881.1"/>
    </source>
</evidence>
<gene>
    <name evidence="1" type="ORF">SAMN04489752_1236</name>
</gene>
<protein>
    <submittedName>
        <fullName evidence="1">Acyl-CoA thioesterase FadM</fullName>
    </submittedName>
</protein>
<dbReference type="CDD" id="cd00586">
    <property type="entry name" value="4HBT"/>
    <property type="match status" value="1"/>
</dbReference>
<sequence length="182" mass="20688">MPEDEARIRTPFEGTRRMEWQESGELPAPLVLYRSEVPQAWVDYNDHMSESSYLLAFGHSADAFFRFVGIDEDYRAAGHSLFTVETHIHNISQARKGDSFELALAVLDVDAKRVHIMHMMRNVNTDEIVAAGEQLLVHVDTEIGRSATMGDQLFERISQLQQAHAGLERPAFIGRPLGIRRR</sequence>
<dbReference type="EMBL" id="LT629766">
    <property type="protein sequence ID" value="SDS21881.1"/>
    <property type="molecule type" value="Genomic_DNA"/>
</dbReference>
<dbReference type="Proteomes" id="UP000199597">
    <property type="component" value="Chromosome I"/>
</dbReference>
<dbReference type="Pfam" id="PF13279">
    <property type="entry name" value="4HBT_2"/>
    <property type="match status" value="1"/>
</dbReference>
<organism evidence="1 2">
    <name type="scientific">Brevibacterium siliguriense</name>
    <dbReference type="NCBI Taxonomy" id="1136497"/>
    <lineage>
        <taxon>Bacteria</taxon>
        <taxon>Bacillati</taxon>
        <taxon>Actinomycetota</taxon>
        <taxon>Actinomycetes</taxon>
        <taxon>Micrococcales</taxon>
        <taxon>Brevibacteriaceae</taxon>
        <taxon>Brevibacterium</taxon>
    </lineage>
</organism>
<keyword evidence="2" id="KW-1185">Reference proteome</keyword>
<dbReference type="InterPro" id="IPR029069">
    <property type="entry name" value="HotDog_dom_sf"/>
</dbReference>
<dbReference type="OrthoDB" id="9803287at2"/>
<proteinExistence type="predicted"/>
<dbReference type="SUPFAM" id="SSF54637">
    <property type="entry name" value="Thioesterase/thiol ester dehydrase-isomerase"/>
    <property type="match status" value="1"/>
</dbReference>
<dbReference type="Gene3D" id="3.10.129.10">
    <property type="entry name" value="Hotdog Thioesterase"/>
    <property type="match status" value="1"/>
</dbReference>
<reference evidence="2" key="1">
    <citation type="submission" date="2016-10" db="EMBL/GenBank/DDBJ databases">
        <authorList>
            <person name="Varghese N."/>
            <person name="Submissions S."/>
        </authorList>
    </citation>
    <scope>NUCLEOTIDE SEQUENCE [LARGE SCALE GENOMIC DNA]</scope>
    <source>
        <strain evidence="2">DSM 23676</strain>
    </source>
</reference>
<name>A0A1H1QEB0_9MICO</name>
<accession>A0A1H1QEB0</accession>
<evidence type="ECO:0000313" key="2">
    <source>
        <dbReference type="Proteomes" id="UP000199597"/>
    </source>
</evidence>
<dbReference type="AlphaFoldDB" id="A0A1H1QEB0"/>
<dbReference type="STRING" id="1136497.SAMN04489752_1236"/>